<dbReference type="RefSeq" id="WP_197920197.1">
    <property type="nucleotide sequence ID" value="NZ_CAWPTA010000006.1"/>
</dbReference>
<dbReference type="Pfam" id="PF10983">
    <property type="entry name" value="DUF2793"/>
    <property type="match status" value="1"/>
</dbReference>
<organism evidence="1 2">
    <name type="scientific">Aurantiacibacter sediminis</name>
    <dbReference type="NCBI Taxonomy" id="2793064"/>
    <lineage>
        <taxon>Bacteria</taxon>
        <taxon>Pseudomonadati</taxon>
        <taxon>Pseudomonadota</taxon>
        <taxon>Alphaproteobacteria</taxon>
        <taxon>Sphingomonadales</taxon>
        <taxon>Erythrobacteraceae</taxon>
        <taxon>Aurantiacibacter</taxon>
    </lineage>
</organism>
<gene>
    <name evidence="1" type="ORF">I5L03_02960</name>
</gene>
<dbReference type="InterPro" id="IPR021251">
    <property type="entry name" value="DUF2793"/>
</dbReference>
<protein>
    <submittedName>
        <fullName evidence="1">DUF2793 domain-containing protein</fullName>
    </submittedName>
</protein>
<accession>A0ABS0N0Q6</accession>
<comment type="caution">
    <text evidence="1">The sequence shown here is derived from an EMBL/GenBank/DDBJ whole genome shotgun (WGS) entry which is preliminary data.</text>
</comment>
<name>A0ABS0N0Q6_9SPHN</name>
<dbReference type="Proteomes" id="UP000602442">
    <property type="component" value="Unassembled WGS sequence"/>
</dbReference>
<evidence type="ECO:0000313" key="2">
    <source>
        <dbReference type="Proteomes" id="UP000602442"/>
    </source>
</evidence>
<evidence type="ECO:0000313" key="1">
    <source>
        <dbReference type="EMBL" id="MBH5321545.1"/>
    </source>
</evidence>
<reference evidence="1 2" key="1">
    <citation type="submission" date="2020-11" db="EMBL/GenBank/DDBJ databases">
        <title>Erythrobacter sediminis sp. nov., a marine bacterium from a tidal flat of Garorim Bay.</title>
        <authorList>
            <person name="Kim D."/>
            <person name="Yoo Y."/>
            <person name="Kim J.-J."/>
        </authorList>
    </citation>
    <scope>NUCLEOTIDE SEQUENCE [LARGE SCALE GENOMIC DNA]</scope>
    <source>
        <strain evidence="1 2">JGD-13</strain>
    </source>
</reference>
<dbReference type="EMBL" id="JAEANY010000001">
    <property type="protein sequence ID" value="MBH5321545.1"/>
    <property type="molecule type" value="Genomic_DNA"/>
</dbReference>
<proteinExistence type="predicted"/>
<keyword evidence="2" id="KW-1185">Reference proteome</keyword>
<sequence length="152" mass="15660">MTDPISFSSATPRFSLPKLFAAQAQKEVFVNEALARIDLLLHPVVEGVSDIPPSSPTDGESWIVGAAPTGDWIGHENAIASFQSGNWLFANPSGGMIVYDTAASASARFDNGWTYAAAISAPSGGSTQDAEARAAIAALIASLQTAGILPNA</sequence>